<proteinExistence type="predicted"/>
<keyword evidence="2" id="KW-1185">Reference proteome</keyword>
<protein>
    <recommendedName>
        <fullName evidence="3">PAS domain-containing protein</fullName>
    </recommendedName>
</protein>
<evidence type="ECO:0000313" key="2">
    <source>
        <dbReference type="Proteomes" id="UP000280955"/>
    </source>
</evidence>
<organism evidence="1 2">
    <name type="scientific">Photorhabdus asymbiotica</name>
    <dbReference type="NCBI Taxonomy" id="291112"/>
    <lineage>
        <taxon>Bacteria</taxon>
        <taxon>Pseudomonadati</taxon>
        <taxon>Pseudomonadota</taxon>
        <taxon>Gammaproteobacteria</taxon>
        <taxon>Enterobacterales</taxon>
        <taxon>Morganellaceae</taxon>
        <taxon>Photorhabdus</taxon>
    </lineage>
</organism>
<comment type="caution">
    <text evidence="1">The sequence shown here is derived from an EMBL/GenBank/DDBJ whole genome shotgun (WGS) entry which is preliminary data.</text>
</comment>
<evidence type="ECO:0008006" key="3">
    <source>
        <dbReference type="Google" id="ProtNLM"/>
    </source>
</evidence>
<name>A0ABX9SFS1_9GAMM</name>
<gene>
    <name evidence="1" type="ORF">BDD30_4529</name>
</gene>
<dbReference type="Proteomes" id="UP000280955">
    <property type="component" value="Unassembled WGS sequence"/>
</dbReference>
<accession>A0ABX9SFS1</accession>
<sequence length="106" mass="11915">MAVSGVRIQDSQGKPLIEVNDRMGRIVGYHEIPVRHNLRFKKTFSHPELAGMGEIFVWSNVAAILWQQEGKGSITVSGTNIIVEIYVDGSHHFPAFGYVRVFYGVR</sequence>
<reference evidence="1 2" key="1">
    <citation type="submission" date="2018-10" db="EMBL/GenBank/DDBJ databases">
        <title>Genomic Encyclopedia of Archaeal and Bacterial Type Strains, Phase II (KMG-II): from individual species to whole genera.</title>
        <authorList>
            <person name="Goeker M."/>
        </authorList>
    </citation>
    <scope>NUCLEOTIDE SEQUENCE [LARGE SCALE GENOMIC DNA]</scope>
    <source>
        <strain evidence="1 2">DSM 15149</strain>
    </source>
</reference>
<dbReference type="EMBL" id="RBLJ01000007">
    <property type="protein sequence ID" value="RKS53987.1"/>
    <property type="molecule type" value="Genomic_DNA"/>
</dbReference>
<evidence type="ECO:0000313" key="1">
    <source>
        <dbReference type="EMBL" id="RKS53987.1"/>
    </source>
</evidence>
<dbReference type="RefSeq" id="WP_012776179.1">
    <property type="nucleotide sequence ID" value="NC_012961.1"/>
</dbReference>